<dbReference type="Gene3D" id="3.90.25.10">
    <property type="entry name" value="UDP-galactose 4-epimerase, domain 1"/>
    <property type="match status" value="1"/>
</dbReference>
<proteinExistence type="inferred from homology"/>
<evidence type="ECO:0000256" key="2">
    <source>
        <dbReference type="ARBA" id="ARBA00010944"/>
    </source>
</evidence>
<evidence type="ECO:0000313" key="8">
    <source>
        <dbReference type="Proteomes" id="UP000535511"/>
    </source>
</evidence>
<name>A0A7Y9J9D7_9ACTN</name>
<accession>A0A7Y9J9D7</accession>
<dbReference type="GO" id="GO:0008831">
    <property type="term" value="F:dTDP-4-dehydrorhamnose reductase activity"/>
    <property type="evidence" value="ECO:0007669"/>
    <property type="project" value="UniProtKB-EC"/>
</dbReference>
<dbReference type="EMBL" id="JACCBG010000001">
    <property type="protein sequence ID" value="NYD40492.1"/>
    <property type="molecule type" value="Genomic_DNA"/>
</dbReference>
<comment type="caution">
    <text evidence="7">The sequence shown here is derived from an EMBL/GenBank/DDBJ whole genome shotgun (WGS) entry which is preliminary data.</text>
</comment>
<keyword evidence="7" id="KW-0413">Isomerase</keyword>
<dbReference type="RefSeq" id="WP_179662374.1">
    <property type="nucleotide sequence ID" value="NZ_JACCBG010000001.1"/>
</dbReference>
<dbReference type="GO" id="GO:0019305">
    <property type="term" value="P:dTDP-rhamnose biosynthetic process"/>
    <property type="evidence" value="ECO:0007669"/>
    <property type="project" value="UniProtKB-UniPathway"/>
</dbReference>
<dbReference type="InterPro" id="IPR036291">
    <property type="entry name" value="NAD(P)-bd_dom_sf"/>
</dbReference>
<dbReference type="InterPro" id="IPR000888">
    <property type="entry name" value="RmlC-like"/>
</dbReference>
<keyword evidence="5" id="KW-0560">Oxidoreductase</keyword>
<dbReference type="InterPro" id="IPR029903">
    <property type="entry name" value="RmlD-like-bd"/>
</dbReference>
<dbReference type="AlphaFoldDB" id="A0A7Y9J9D7"/>
<evidence type="ECO:0000256" key="3">
    <source>
        <dbReference type="PIRSR" id="PIRSR600888-1"/>
    </source>
</evidence>
<feature type="domain" description="RmlD-like substrate binding" evidence="6">
    <location>
        <begin position="197"/>
        <end position="468"/>
    </location>
</feature>
<dbReference type="EC" id="1.1.1.133" evidence="5"/>
<feature type="active site" description="Proton acceptor" evidence="3">
    <location>
        <position position="78"/>
    </location>
</feature>
<comment type="similarity">
    <text evidence="1">Belongs to the dTDP-4-dehydrorhamnose 3,5-epimerase family.</text>
</comment>
<dbReference type="CDD" id="cd05254">
    <property type="entry name" value="dTDP_HR_like_SDR_e"/>
    <property type="match status" value="1"/>
</dbReference>
<dbReference type="SUPFAM" id="SSF51735">
    <property type="entry name" value="NAD(P)-binding Rossmann-fold domains"/>
    <property type="match status" value="1"/>
</dbReference>
<feature type="active site" description="Proton donor" evidence="3">
    <location>
        <position position="141"/>
    </location>
</feature>
<dbReference type="GO" id="GO:0008830">
    <property type="term" value="F:dTDP-4-dehydrorhamnose 3,5-epimerase activity"/>
    <property type="evidence" value="ECO:0007669"/>
    <property type="project" value="InterPro"/>
</dbReference>
<dbReference type="Pfam" id="PF00908">
    <property type="entry name" value="dTDP_sugar_isom"/>
    <property type="match status" value="1"/>
</dbReference>
<dbReference type="Pfam" id="PF04321">
    <property type="entry name" value="RmlD_sub_bind"/>
    <property type="match status" value="1"/>
</dbReference>
<dbReference type="Gene3D" id="3.40.50.720">
    <property type="entry name" value="NAD(P)-binding Rossmann-like Domain"/>
    <property type="match status" value="1"/>
</dbReference>
<evidence type="ECO:0000256" key="4">
    <source>
        <dbReference type="PIRSR" id="PIRSR600888-3"/>
    </source>
</evidence>
<evidence type="ECO:0000259" key="6">
    <source>
        <dbReference type="Pfam" id="PF04321"/>
    </source>
</evidence>
<dbReference type="Gene3D" id="2.60.120.10">
    <property type="entry name" value="Jelly Rolls"/>
    <property type="match status" value="1"/>
</dbReference>
<keyword evidence="5" id="KW-0521">NADP</keyword>
<keyword evidence="8" id="KW-1185">Reference proteome</keyword>
<evidence type="ECO:0000313" key="7">
    <source>
        <dbReference type="EMBL" id="NYD40492.1"/>
    </source>
</evidence>
<feature type="site" description="Participates in a stacking interaction with the thymidine ring of dTDP-4-oxo-6-deoxyglucose" evidence="4">
    <location>
        <position position="147"/>
    </location>
</feature>
<dbReference type="InterPro" id="IPR011051">
    <property type="entry name" value="RmlC_Cupin_sf"/>
</dbReference>
<reference evidence="7 8" key="1">
    <citation type="submission" date="2020-07" db="EMBL/GenBank/DDBJ databases">
        <title>Sequencing the genomes of 1000 actinobacteria strains.</title>
        <authorList>
            <person name="Klenk H.-P."/>
        </authorList>
    </citation>
    <scope>NUCLEOTIDE SEQUENCE [LARGE SCALE GENOMIC DNA]</scope>
    <source>
        <strain evidence="7 8">DSM 21350</strain>
    </source>
</reference>
<dbReference type="PANTHER" id="PTHR10491">
    <property type="entry name" value="DTDP-4-DEHYDRORHAMNOSE REDUCTASE"/>
    <property type="match status" value="1"/>
</dbReference>
<dbReference type="NCBIfam" id="TIGR01214">
    <property type="entry name" value="rmlD"/>
    <property type="match status" value="1"/>
</dbReference>
<gene>
    <name evidence="7" type="ORF">BJZ21_000575</name>
</gene>
<dbReference type="Proteomes" id="UP000535511">
    <property type="component" value="Unassembled WGS sequence"/>
</dbReference>
<comment type="function">
    <text evidence="5">Catalyzes the reduction of dTDP-6-deoxy-L-lyxo-4-hexulose to yield dTDP-L-rhamnose.</text>
</comment>
<sequence length="470" mass="50574">MNAAAELALDLAPAPLSVQETALPGLLVLQLPVHHDLRGWFKEAWQRQAMTALGLPDFEPVQQNMSWNAQRGTTRGFHAEPWDKLVTVAHGSVFGAWVDLRPGPSFGRTAQVRIDPTVAVFVPRGVANAYQSLEDGTAYCYLVNDHWRPGVGYPAVNLADPELDVPWPIALDRGARVSPKDRANPPLAEAIPVPPLKTLITGAQGQLGRALATAFPEAHAVGRHELDITDAAALAAWPWHEYAVVLNAAAYTAVDVAESAEGRPSAWAVNATAPGLLARIAREHRLTLVHYSTDYVFDGHAELHSEDEPLSPLGVYGQSKAAGDLAAATAPRHYVVRSSWVVGQGHNFVRTMRRLARTGASPRVVGDQVGRLTFADELARATRHLLETRAAYGTYNVTNGGAPTSWADIAREVFALSGRDPGDVTEISSAQYAAVAPRPRHSVLDLSRLQAAGFDPADARSALRSYLAAE</sequence>
<dbReference type="InterPro" id="IPR014710">
    <property type="entry name" value="RmlC-like_jellyroll"/>
</dbReference>
<comment type="pathway">
    <text evidence="5">Carbohydrate biosynthesis; dTDP-L-rhamnose biosynthesis.</text>
</comment>
<dbReference type="UniPathway" id="UPA00124"/>
<comment type="similarity">
    <text evidence="2 5">Belongs to the dTDP-4-dehydrorhamnose reductase family.</text>
</comment>
<organism evidence="7 8">
    <name type="scientific">Nocardioides panaciterrulae</name>
    <dbReference type="NCBI Taxonomy" id="661492"/>
    <lineage>
        <taxon>Bacteria</taxon>
        <taxon>Bacillati</taxon>
        <taxon>Actinomycetota</taxon>
        <taxon>Actinomycetes</taxon>
        <taxon>Propionibacteriales</taxon>
        <taxon>Nocardioidaceae</taxon>
        <taxon>Nocardioides</taxon>
    </lineage>
</organism>
<protein>
    <recommendedName>
        <fullName evidence="5">dTDP-4-dehydrorhamnose reductase</fullName>
        <ecNumber evidence="5">1.1.1.133</ecNumber>
    </recommendedName>
</protein>
<dbReference type="PANTHER" id="PTHR10491:SF4">
    <property type="entry name" value="METHIONINE ADENOSYLTRANSFERASE 2 SUBUNIT BETA"/>
    <property type="match status" value="1"/>
</dbReference>
<dbReference type="SUPFAM" id="SSF51182">
    <property type="entry name" value="RmlC-like cupins"/>
    <property type="match status" value="1"/>
</dbReference>
<evidence type="ECO:0000256" key="1">
    <source>
        <dbReference type="ARBA" id="ARBA00010154"/>
    </source>
</evidence>
<evidence type="ECO:0000256" key="5">
    <source>
        <dbReference type="RuleBase" id="RU364082"/>
    </source>
</evidence>
<dbReference type="InterPro" id="IPR005913">
    <property type="entry name" value="dTDP_dehydrorham_reduct"/>
</dbReference>